<feature type="non-terminal residue" evidence="2">
    <location>
        <position position="177"/>
    </location>
</feature>
<comment type="caution">
    <text evidence="2">The sequence shown here is derived from an EMBL/GenBank/DDBJ whole genome shotgun (WGS) entry which is preliminary data.</text>
</comment>
<dbReference type="SUPFAM" id="SSF81901">
    <property type="entry name" value="HCP-like"/>
    <property type="match status" value="1"/>
</dbReference>
<dbReference type="InterPro" id="IPR001245">
    <property type="entry name" value="Ser-Thr/Tyr_kinase_cat_dom"/>
</dbReference>
<evidence type="ECO:0000259" key="1">
    <source>
        <dbReference type="Pfam" id="PF07714"/>
    </source>
</evidence>
<evidence type="ECO:0000313" key="3">
    <source>
        <dbReference type="Proteomes" id="UP000807716"/>
    </source>
</evidence>
<dbReference type="SUPFAM" id="SSF56112">
    <property type="entry name" value="Protein kinase-like (PK-like)"/>
    <property type="match status" value="1"/>
</dbReference>
<dbReference type="Pfam" id="PF07714">
    <property type="entry name" value="PK_Tyr_Ser-Thr"/>
    <property type="match status" value="1"/>
</dbReference>
<dbReference type="Proteomes" id="UP000807716">
    <property type="component" value="Unassembled WGS sequence"/>
</dbReference>
<dbReference type="Pfam" id="PF08238">
    <property type="entry name" value="Sel1"/>
    <property type="match status" value="1"/>
</dbReference>
<sequence length="177" mass="19546">MVMWEMAAMCTVPFRAINNNYIVAQAVHGGRREQLPDGTPANYQRWVDLCWKQDPSDRPDAHEVIIVDDDSPGRQGPNTASRSWCALTDNTHEQSMILDVSSLPSSVSDEPEAAQPLMDFFSLSRKAVLNDVNAQVSLAEMYETGGSGVAKDNEMAFAWFLRAAQNGHVDAMDRVGD</sequence>
<dbReference type="EMBL" id="JAAAJB010002111">
    <property type="protein sequence ID" value="KAG0246752.1"/>
    <property type="molecule type" value="Genomic_DNA"/>
</dbReference>
<name>A0A9P6PIW9_9FUNG</name>
<reference evidence="2" key="1">
    <citation type="journal article" date="2020" name="Fungal Divers.">
        <title>Resolving the Mortierellaceae phylogeny through synthesis of multi-gene phylogenetics and phylogenomics.</title>
        <authorList>
            <person name="Vandepol N."/>
            <person name="Liber J."/>
            <person name="Desiro A."/>
            <person name="Na H."/>
            <person name="Kennedy M."/>
            <person name="Barry K."/>
            <person name="Grigoriev I.V."/>
            <person name="Miller A.N."/>
            <person name="O'Donnell K."/>
            <person name="Stajich J.E."/>
            <person name="Bonito G."/>
        </authorList>
    </citation>
    <scope>NUCLEOTIDE SEQUENCE</scope>
    <source>
        <strain evidence="2">BC1065</strain>
    </source>
</reference>
<dbReference type="InterPro" id="IPR011009">
    <property type="entry name" value="Kinase-like_dom_sf"/>
</dbReference>
<dbReference type="AlphaFoldDB" id="A0A9P6PIW9"/>
<dbReference type="Gene3D" id="1.25.40.10">
    <property type="entry name" value="Tetratricopeptide repeat domain"/>
    <property type="match status" value="1"/>
</dbReference>
<organism evidence="2 3">
    <name type="scientific">Actinomortierella ambigua</name>
    <dbReference type="NCBI Taxonomy" id="1343610"/>
    <lineage>
        <taxon>Eukaryota</taxon>
        <taxon>Fungi</taxon>
        <taxon>Fungi incertae sedis</taxon>
        <taxon>Mucoromycota</taxon>
        <taxon>Mortierellomycotina</taxon>
        <taxon>Mortierellomycetes</taxon>
        <taxon>Mortierellales</taxon>
        <taxon>Mortierellaceae</taxon>
        <taxon>Actinomortierella</taxon>
    </lineage>
</organism>
<dbReference type="Gene3D" id="1.10.510.10">
    <property type="entry name" value="Transferase(Phosphotransferase) domain 1"/>
    <property type="match status" value="1"/>
</dbReference>
<dbReference type="GO" id="GO:0004672">
    <property type="term" value="F:protein kinase activity"/>
    <property type="evidence" value="ECO:0007669"/>
    <property type="project" value="InterPro"/>
</dbReference>
<dbReference type="OrthoDB" id="10261027at2759"/>
<protein>
    <recommendedName>
        <fullName evidence="1">Serine-threonine/tyrosine-protein kinase catalytic domain-containing protein</fullName>
    </recommendedName>
</protein>
<dbReference type="InterPro" id="IPR006597">
    <property type="entry name" value="Sel1-like"/>
</dbReference>
<proteinExistence type="predicted"/>
<keyword evidence="3" id="KW-1185">Reference proteome</keyword>
<dbReference type="SMART" id="SM00671">
    <property type="entry name" value="SEL1"/>
    <property type="match status" value="1"/>
</dbReference>
<gene>
    <name evidence="2" type="ORF">DFQ27_002888</name>
</gene>
<evidence type="ECO:0000313" key="2">
    <source>
        <dbReference type="EMBL" id="KAG0246752.1"/>
    </source>
</evidence>
<dbReference type="InterPro" id="IPR011990">
    <property type="entry name" value="TPR-like_helical_dom_sf"/>
</dbReference>
<feature type="domain" description="Serine-threonine/tyrosine-protein kinase catalytic" evidence="1">
    <location>
        <begin position="2"/>
        <end position="64"/>
    </location>
</feature>
<accession>A0A9P6PIW9</accession>